<evidence type="ECO:0000313" key="2">
    <source>
        <dbReference type="EMBL" id="QCD65789.1"/>
    </source>
</evidence>
<dbReference type="InterPro" id="IPR016024">
    <property type="entry name" value="ARM-type_fold"/>
</dbReference>
<dbReference type="GeneID" id="42179100"/>
<dbReference type="InterPro" id="IPR002553">
    <property type="entry name" value="Clathrin/coatomer_adapt-like_N"/>
</dbReference>
<dbReference type="Pfam" id="PF01602">
    <property type="entry name" value="Adaptin_N"/>
    <property type="match status" value="1"/>
</dbReference>
<dbReference type="GO" id="GO:0006886">
    <property type="term" value="P:intracellular protein transport"/>
    <property type="evidence" value="ECO:0007669"/>
    <property type="project" value="InterPro"/>
</dbReference>
<reference evidence="2 3" key="1">
    <citation type="submission" date="2019-04" db="EMBL/GenBank/DDBJ databases">
        <title>Complete genome sequence of Arthrobacter sp. ZXY-2 associated with effective atrazine degradation and salt adaptation.</title>
        <authorList>
            <person name="Zhao X."/>
        </authorList>
    </citation>
    <scope>NUCLEOTIDE SEQUENCE [LARGE SCALE GENOMIC DNA]</scope>
    <source>
        <strain evidence="3">ZP60</strain>
    </source>
</reference>
<protein>
    <recommendedName>
        <fullName evidence="1">Clathrin/coatomer adaptor adaptin-like N-terminal domain-containing protein</fullName>
    </recommendedName>
</protein>
<organism evidence="2 3">
    <name type="scientific">Halomicrobium mukohataei</name>
    <dbReference type="NCBI Taxonomy" id="57705"/>
    <lineage>
        <taxon>Archaea</taxon>
        <taxon>Methanobacteriati</taxon>
        <taxon>Methanobacteriota</taxon>
        <taxon>Stenosarchaea group</taxon>
        <taxon>Halobacteria</taxon>
        <taxon>Halobacteriales</taxon>
        <taxon>Haloarculaceae</taxon>
        <taxon>Halomicrobium</taxon>
    </lineage>
</organism>
<proteinExistence type="predicted"/>
<dbReference type="Proteomes" id="UP000297053">
    <property type="component" value="Chromosome"/>
</dbReference>
<dbReference type="GO" id="GO:0030117">
    <property type="term" value="C:membrane coat"/>
    <property type="evidence" value="ECO:0007669"/>
    <property type="project" value="InterPro"/>
</dbReference>
<gene>
    <name evidence="2" type="ORF">E5139_09150</name>
</gene>
<dbReference type="Gene3D" id="1.25.10.10">
    <property type="entry name" value="Leucine-rich Repeat Variant"/>
    <property type="match status" value="2"/>
</dbReference>
<dbReference type="SUPFAM" id="SSF48371">
    <property type="entry name" value="ARM repeat"/>
    <property type="match status" value="1"/>
</dbReference>
<evidence type="ECO:0000313" key="3">
    <source>
        <dbReference type="Proteomes" id="UP000297053"/>
    </source>
</evidence>
<dbReference type="KEGG" id="halz:E5139_09150"/>
<evidence type="ECO:0000259" key="1">
    <source>
        <dbReference type="Pfam" id="PF01602"/>
    </source>
</evidence>
<dbReference type="GO" id="GO:0016192">
    <property type="term" value="P:vesicle-mediated transport"/>
    <property type="evidence" value="ECO:0007669"/>
    <property type="project" value="InterPro"/>
</dbReference>
<reference evidence="2 3" key="2">
    <citation type="submission" date="2019-04" db="EMBL/GenBank/DDBJ databases">
        <authorList>
            <person name="Yang S."/>
            <person name="Wei W."/>
        </authorList>
    </citation>
    <scope>NUCLEOTIDE SEQUENCE [LARGE SCALE GENOMIC DNA]</scope>
    <source>
        <strain evidence="3">ZP60</strain>
    </source>
</reference>
<dbReference type="EMBL" id="CP039375">
    <property type="protein sequence ID" value="QCD65789.1"/>
    <property type="molecule type" value="Genomic_DNA"/>
</dbReference>
<feature type="domain" description="Clathrin/coatomer adaptor adaptin-like N-terminal" evidence="1">
    <location>
        <begin position="25"/>
        <end position="255"/>
    </location>
</feature>
<dbReference type="AlphaFoldDB" id="A0A4D6KG21"/>
<dbReference type="InterPro" id="IPR011989">
    <property type="entry name" value="ARM-like"/>
</dbReference>
<accession>A0A4D6KG21</accession>
<dbReference type="RefSeq" id="WP_126967109.1">
    <property type="nucleotide sequence ID" value="NZ_CP039375.1"/>
</dbReference>
<name>A0A4D6KG21_9EURY</name>
<sequence>MSDSLSHGVLTHDIESVSADEVSADVLRSGLEHETNLVRTHAVRVAAAVADDDPATAVEHAPQLIANLEHERTNVKLHSALALASLVGEAPEAVEDAVGPIVDLLDQDPPILQLAAVQFVRESITTMPHAYRPHLQQLVDRTIEDPEVDFTDGRAGEAPDPQREEFYQMVSEDETKRQWATRVVTANMVAELASIEPEAVADHIPTLVAVLDSESDAVGVLTTVANIVASVAEHDPTLVDGAVDPLVELLAHQDTPTVSTAVAALGFLAPPAAIEPLRDVAEDEQRDEDLRELASETATFIEAQADA</sequence>